<accession>A0A123VFJ9</accession>
<sequence>MRPKRYPYMQKEPTAATVDSGKIVLGNWTKEQIDSTKQI</sequence>
<evidence type="ECO:0000313" key="2">
    <source>
        <dbReference type="Proteomes" id="UP000075182"/>
    </source>
</evidence>
<evidence type="ECO:0000313" key="1">
    <source>
        <dbReference type="EMBL" id="CYX43922.1"/>
    </source>
</evidence>
<proteinExistence type="predicted"/>
<organism evidence="1 2">
    <name type="scientific">Streptococcus suis</name>
    <dbReference type="NCBI Taxonomy" id="1307"/>
    <lineage>
        <taxon>Bacteria</taxon>
        <taxon>Bacillati</taxon>
        <taxon>Bacillota</taxon>
        <taxon>Bacilli</taxon>
        <taxon>Lactobacillales</taxon>
        <taxon>Streptococcaceae</taxon>
        <taxon>Streptococcus</taxon>
    </lineage>
</organism>
<gene>
    <name evidence="1" type="ORF">ERS132536_00283</name>
</gene>
<reference evidence="1 2" key="1">
    <citation type="submission" date="2016-02" db="EMBL/GenBank/DDBJ databases">
        <authorList>
            <consortium name="Pathogen Informatics"/>
        </authorList>
    </citation>
    <scope>NUCLEOTIDE SEQUENCE [LARGE SCALE GENOMIC DNA]</scope>
    <source>
        <strain evidence="1 2">SS999</strain>
    </source>
</reference>
<dbReference type="AlphaFoldDB" id="A0A123VFJ9"/>
<dbReference type="Proteomes" id="UP000075182">
    <property type="component" value="Unassembled WGS sequence"/>
</dbReference>
<name>A0A123VFJ9_STRSU</name>
<dbReference type="EMBL" id="FIMD01000001">
    <property type="protein sequence ID" value="CYX43922.1"/>
    <property type="molecule type" value="Genomic_DNA"/>
</dbReference>
<protein>
    <submittedName>
        <fullName evidence="1">Uncharacterized protein</fullName>
    </submittedName>
</protein>